<name>A0A0D7AWA6_9AGAR</name>
<keyword evidence="2" id="KW-1185">Reference proteome</keyword>
<evidence type="ECO:0000313" key="1">
    <source>
        <dbReference type="EMBL" id="KIY61566.1"/>
    </source>
</evidence>
<protein>
    <submittedName>
        <fullName evidence="1">Uncharacterized protein</fullName>
    </submittedName>
</protein>
<dbReference type="Proteomes" id="UP000054007">
    <property type="component" value="Unassembled WGS sequence"/>
</dbReference>
<reference evidence="1 2" key="1">
    <citation type="journal article" date="2015" name="Fungal Genet. Biol.">
        <title>Evolution of novel wood decay mechanisms in Agaricales revealed by the genome sequences of Fistulina hepatica and Cylindrobasidium torrendii.</title>
        <authorList>
            <person name="Floudas D."/>
            <person name="Held B.W."/>
            <person name="Riley R."/>
            <person name="Nagy L.G."/>
            <person name="Koehler G."/>
            <person name="Ransdell A.S."/>
            <person name="Younus H."/>
            <person name="Chow J."/>
            <person name="Chiniquy J."/>
            <person name="Lipzen A."/>
            <person name="Tritt A."/>
            <person name="Sun H."/>
            <person name="Haridas S."/>
            <person name="LaButti K."/>
            <person name="Ohm R.A."/>
            <person name="Kues U."/>
            <person name="Blanchette R.A."/>
            <person name="Grigoriev I.V."/>
            <person name="Minto R.E."/>
            <person name="Hibbett D.S."/>
        </authorList>
    </citation>
    <scope>NUCLEOTIDE SEQUENCE [LARGE SCALE GENOMIC DNA]</scope>
    <source>
        <strain evidence="1 2">FP15055 ss-10</strain>
    </source>
</reference>
<gene>
    <name evidence="1" type="ORF">CYLTODRAFT_495194</name>
</gene>
<accession>A0A0D7AWA6</accession>
<dbReference type="EMBL" id="KN880915">
    <property type="protein sequence ID" value="KIY61566.1"/>
    <property type="molecule type" value="Genomic_DNA"/>
</dbReference>
<proteinExistence type="predicted"/>
<dbReference type="AlphaFoldDB" id="A0A0D7AWA6"/>
<organism evidence="1 2">
    <name type="scientific">Cylindrobasidium torrendii FP15055 ss-10</name>
    <dbReference type="NCBI Taxonomy" id="1314674"/>
    <lineage>
        <taxon>Eukaryota</taxon>
        <taxon>Fungi</taxon>
        <taxon>Dikarya</taxon>
        <taxon>Basidiomycota</taxon>
        <taxon>Agaricomycotina</taxon>
        <taxon>Agaricomycetes</taxon>
        <taxon>Agaricomycetidae</taxon>
        <taxon>Agaricales</taxon>
        <taxon>Marasmiineae</taxon>
        <taxon>Physalacriaceae</taxon>
        <taxon>Cylindrobasidium</taxon>
    </lineage>
</organism>
<sequence length="266" mass="30120">MSSFAAANDPVPLPLLSMQGSANIAAPPSSTPSSSSTSSSDSIFFYPASRSTSPVINDLGLVVDVCYHITDRWLESRDAAVLQLRHRVRCTQDVLRRPAGSFEVGDMRYLFEEDFSARCPRETWFAHGQVPYLSRFDADTLDMFLGFCYIYEYETFLWQVEATNGPNILKLLYMMWEPPLATLFFNALNVPEHRFGADIFYEHCTEMLRPRQWEKRAHQIQATFRQLMAADRGTRNRLGRLGFPVEACADPGIGLPPFLPAVGKVY</sequence>
<evidence type="ECO:0000313" key="2">
    <source>
        <dbReference type="Proteomes" id="UP000054007"/>
    </source>
</evidence>